<proteinExistence type="inferred from homology"/>
<evidence type="ECO:0000256" key="5">
    <source>
        <dbReference type="ARBA" id="ARBA00023136"/>
    </source>
</evidence>
<evidence type="ECO:0000256" key="8">
    <source>
        <dbReference type="SAM" id="Phobius"/>
    </source>
</evidence>
<dbReference type="PANTHER" id="PTHR28259:SF1">
    <property type="entry name" value="FLUORIDE EXPORT PROTEIN 1-RELATED"/>
    <property type="match status" value="1"/>
</dbReference>
<feature type="transmembrane region" description="Helical" evidence="8">
    <location>
        <begin position="55"/>
        <end position="76"/>
    </location>
</feature>
<comment type="catalytic activity">
    <reaction evidence="7">
        <text>fluoride(in) = fluoride(out)</text>
        <dbReference type="Rhea" id="RHEA:76159"/>
        <dbReference type="ChEBI" id="CHEBI:17051"/>
    </reaction>
    <physiologicalReaction direction="left-to-right" evidence="7">
        <dbReference type="Rhea" id="RHEA:76160"/>
    </physiologicalReaction>
</comment>
<dbReference type="GO" id="GO:1903425">
    <property type="term" value="F:fluoride transmembrane transporter activity"/>
    <property type="evidence" value="ECO:0007669"/>
    <property type="project" value="TreeGrafter"/>
</dbReference>
<feature type="transmembrane region" description="Helical" evidence="8">
    <location>
        <begin position="27"/>
        <end position="48"/>
    </location>
</feature>
<dbReference type="PANTHER" id="PTHR28259">
    <property type="entry name" value="FLUORIDE EXPORT PROTEIN 1-RELATED"/>
    <property type="match status" value="1"/>
</dbReference>
<organism evidence="9">
    <name type="scientific">freshwater metagenome</name>
    <dbReference type="NCBI Taxonomy" id="449393"/>
    <lineage>
        <taxon>unclassified sequences</taxon>
        <taxon>metagenomes</taxon>
        <taxon>ecological metagenomes</taxon>
    </lineage>
</organism>
<name>A0A6J6BCX0_9ZZZZ</name>
<evidence type="ECO:0000256" key="6">
    <source>
        <dbReference type="ARBA" id="ARBA00035120"/>
    </source>
</evidence>
<dbReference type="EMBL" id="CAEZUR010000047">
    <property type="protein sequence ID" value="CAB4609044.1"/>
    <property type="molecule type" value="Genomic_DNA"/>
</dbReference>
<keyword evidence="5 8" id="KW-0472">Membrane</keyword>
<keyword evidence="2" id="KW-1003">Cell membrane</keyword>
<evidence type="ECO:0000256" key="4">
    <source>
        <dbReference type="ARBA" id="ARBA00022989"/>
    </source>
</evidence>
<evidence type="ECO:0000313" key="9">
    <source>
        <dbReference type="EMBL" id="CAB4536259.1"/>
    </source>
</evidence>
<evidence type="ECO:0000256" key="1">
    <source>
        <dbReference type="ARBA" id="ARBA00004651"/>
    </source>
</evidence>
<protein>
    <submittedName>
        <fullName evidence="9">Unannotated protein</fullName>
    </submittedName>
</protein>
<dbReference type="GO" id="GO:0005886">
    <property type="term" value="C:plasma membrane"/>
    <property type="evidence" value="ECO:0007669"/>
    <property type="project" value="UniProtKB-SubCell"/>
</dbReference>
<gene>
    <name evidence="9" type="ORF">UFOPK1433_00248</name>
    <name evidence="10" type="ORF">UFOPK1843_00695</name>
</gene>
<evidence type="ECO:0000313" key="10">
    <source>
        <dbReference type="EMBL" id="CAB4609044.1"/>
    </source>
</evidence>
<evidence type="ECO:0000256" key="7">
    <source>
        <dbReference type="ARBA" id="ARBA00035585"/>
    </source>
</evidence>
<evidence type="ECO:0000256" key="2">
    <source>
        <dbReference type="ARBA" id="ARBA00022475"/>
    </source>
</evidence>
<accession>A0A6J6BCX0</accession>
<comment type="subcellular location">
    <subcellularLocation>
        <location evidence="1">Cell membrane</location>
        <topology evidence="1">Multi-pass membrane protein</topology>
    </subcellularLocation>
</comment>
<dbReference type="EMBL" id="CAEZSN010000017">
    <property type="protein sequence ID" value="CAB4536259.1"/>
    <property type="molecule type" value="Genomic_DNA"/>
</dbReference>
<comment type="similarity">
    <text evidence="6">Belongs to the fluoride channel Fluc/FEX (TC 1.A.43) family.</text>
</comment>
<dbReference type="InterPro" id="IPR003691">
    <property type="entry name" value="FluC"/>
</dbReference>
<evidence type="ECO:0000256" key="3">
    <source>
        <dbReference type="ARBA" id="ARBA00022692"/>
    </source>
</evidence>
<reference evidence="9" key="1">
    <citation type="submission" date="2020-05" db="EMBL/GenBank/DDBJ databases">
        <authorList>
            <person name="Chiriac C."/>
            <person name="Salcher M."/>
            <person name="Ghai R."/>
            <person name="Kavagutti S V."/>
        </authorList>
    </citation>
    <scope>NUCLEOTIDE SEQUENCE</scope>
</reference>
<feature type="transmembrane region" description="Helical" evidence="8">
    <location>
        <begin position="88"/>
        <end position="108"/>
    </location>
</feature>
<keyword evidence="4 8" id="KW-1133">Transmembrane helix</keyword>
<dbReference type="AlphaFoldDB" id="A0A6J6BCX0"/>
<sequence>MVEFLIVAAFGGVGALARGLLSKFNGYLPWGILAANTIATAIAAWALVASPQLQLILVAGLAGGLSTFSTFVQQTWKLIIDGRKLASFLNVFLNLVVPSTAVALVMLCL</sequence>
<dbReference type="Pfam" id="PF02537">
    <property type="entry name" value="CRCB"/>
    <property type="match status" value="1"/>
</dbReference>
<keyword evidence="3 8" id="KW-0812">Transmembrane</keyword>